<feature type="transmembrane region" description="Helical" evidence="1">
    <location>
        <begin position="322"/>
        <end position="339"/>
    </location>
</feature>
<feature type="transmembrane region" description="Helical" evidence="1">
    <location>
        <begin position="477"/>
        <end position="499"/>
    </location>
</feature>
<evidence type="ECO:0000313" key="3">
    <source>
        <dbReference type="Proteomes" id="UP000316331"/>
    </source>
</evidence>
<feature type="transmembrane region" description="Helical" evidence="1">
    <location>
        <begin position="430"/>
        <end position="451"/>
    </location>
</feature>
<sequence length="599" mass="65036">MDRGEPRLIPIADIPDYYGQLAQLPQRMVMIGGAGSGKTVAAATLVLGRLRARRDLARGRRSEEPVPVRVNAAGWDGRRDFRQWLTNRLGYDYGVNTRLAQALVDARLILPVIDGLDEMDTVETGVSRARAMLDRLNEGPWRDRPVVVVSRSEVFDQLVRLTGDRGLHGSAAIALHAFDPAQILDHLTERRDRLGDPGPAWSVVLDRIADQPDGPLAKALATPWLLGLAMTTLQHDPRTARRLADCTDEGSVTELLFDAQIRTAVESSKGIDRYEDYTVENVEKWMKSLAVGIERRHGNPDGETAVRLDEVWEIAGSRLCRMLHTVAVTFLLTIGLAVVVDSATTGPDRGIGSSIGGLACAAVVIGFVVQSSDISSRVLTAKRMAWIVPELSAFKRLKLVVGDDRAGAAVGVGALIGGLSGWTLGGLLGVVPGALLGAVVVGLWIGLPAWLNVSTRTQLGLVTNETRLIRHDLESTVVNSLITGFGACLVLPMVVWVSIDGAPARPELFSGELAVMLPTMSIGLIGGLIYGIIRGVVWQRHFVATLVFRVTKAFPGRPALFLDWARRSGLLRVTGAAYQFRHETYHRWLLQKAAGDTKR</sequence>
<feature type="transmembrane region" description="Helical" evidence="1">
    <location>
        <begin position="511"/>
        <end position="533"/>
    </location>
</feature>
<reference evidence="2 3" key="1">
    <citation type="submission" date="2019-06" db="EMBL/GenBank/DDBJ databases">
        <title>Sequencing the genomes of 1000 actinobacteria strains.</title>
        <authorList>
            <person name="Klenk H.-P."/>
        </authorList>
    </citation>
    <scope>NUCLEOTIDE SEQUENCE [LARGE SCALE GENOMIC DNA]</scope>
    <source>
        <strain evidence="2 3">DSM 103495</strain>
    </source>
</reference>
<keyword evidence="1" id="KW-1133">Transmembrane helix</keyword>
<comment type="caution">
    <text evidence="2">The sequence shown here is derived from an EMBL/GenBank/DDBJ whole genome shotgun (WGS) entry which is preliminary data.</text>
</comment>
<evidence type="ECO:0000256" key="1">
    <source>
        <dbReference type="SAM" id="Phobius"/>
    </source>
</evidence>
<organism evidence="2 3">
    <name type="scientific">Nocardia bhagyanarayanae</name>
    <dbReference type="NCBI Taxonomy" id="1215925"/>
    <lineage>
        <taxon>Bacteria</taxon>
        <taxon>Bacillati</taxon>
        <taxon>Actinomycetota</taxon>
        <taxon>Actinomycetes</taxon>
        <taxon>Mycobacteriales</taxon>
        <taxon>Nocardiaceae</taxon>
        <taxon>Nocardia</taxon>
    </lineage>
</organism>
<protein>
    <recommendedName>
        <fullName evidence="4">NACHT domain-containing protein</fullName>
    </recommendedName>
</protein>
<dbReference type="OrthoDB" id="419058at2"/>
<accession>A0A543FDW7</accession>
<evidence type="ECO:0000313" key="2">
    <source>
        <dbReference type="EMBL" id="TQM31934.1"/>
    </source>
</evidence>
<gene>
    <name evidence="2" type="ORF">FB390_3604</name>
</gene>
<keyword evidence="1" id="KW-0472">Membrane</keyword>
<dbReference type="Gene3D" id="3.40.50.300">
    <property type="entry name" value="P-loop containing nucleotide triphosphate hydrolases"/>
    <property type="match status" value="1"/>
</dbReference>
<proteinExistence type="predicted"/>
<feature type="transmembrane region" description="Helical" evidence="1">
    <location>
        <begin position="28"/>
        <end position="50"/>
    </location>
</feature>
<dbReference type="InterPro" id="IPR027417">
    <property type="entry name" value="P-loop_NTPase"/>
</dbReference>
<keyword evidence="1" id="KW-0812">Transmembrane</keyword>
<dbReference type="RefSeq" id="WP_141809923.1">
    <property type="nucleotide sequence ID" value="NZ_VFPG01000001.1"/>
</dbReference>
<dbReference type="Proteomes" id="UP000316331">
    <property type="component" value="Unassembled WGS sequence"/>
</dbReference>
<dbReference type="EMBL" id="VFPG01000001">
    <property type="protein sequence ID" value="TQM31934.1"/>
    <property type="molecule type" value="Genomic_DNA"/>
</dbReference>
<evidence type="ECO:0008006" key="4">
    <source>
        <dbReference type="Google" id="ProtNLM"/>
    </source>
</evidence>
<dbReference type="AlphaFoldDB" id="A0A543FDW7"/>
<feature type="transmembrane region" description="Helical" evidence="1">
    <location>
        <begin position="406"/>
        <end position="424"/>
    </location>
</feature>
<name>A0A543FDW7_9NOCA</name>
<keyword evidence="3" id="KW-1185">Reference proteome</keyword>
<feature type="transmembrane region" description="Helical" evidence="1">
    <location>
        <begin position="351"/>
        <end position="369"/>
    </location>
</feature>